<dbReference type="Proteomes" id="UP000241746">
    <property type="component" value="Genome"/>
</dbReference>
<dbReference type="EMBL" id="MG839024">
    <property type="protein sequence ID" value="AUX83191.1"/>
    <property type="molecule type" value="Genomic_DNA"/>
</dbReference>
<name>A0A2L0HNE7_9CAUD</name>
<evidence type="ECO:0000313" key="2">
    <source>
        <dbReference type="Proteomes" id="UP000241746"/>
    </source>
</evidence>
<accession>A0A2L0HNE7</accession>
<proteinExistence type="predicted"/>
<sequence>MSRLLCWLGFHRWGYEFVGSSWQPNDYVYACRVCGVENPDGMP</sequence>
<evidence type="ECO:0000313" key="1">
    <source>
        <dbReference type="EMBL" id="AUX83191.1"/>
    </source>
</evidence>
<gene>
    <name evidence="1" type="primary">41</name>
    <name evidence="1" type="ORF">PBI_PEPPINO_41</name>
</gene>
<protein>
    <submittedName>
        <fullName evidence="1">Uncharacterized protein</fullName>
    </submittedName>
</protein>
<reference evidence="1 2" key="1">
    <citation type="submission" date="2018-01" db="EMBL/GenBank/DDBJ databases">
        <authorList>
            <person name="Aull H.G."/>
            <person name="Gentile G.M."/>
            <person name="Garlena R.A."/>
            <person name="Russell D.A."/>
            <person name="Pope W.H."/>
            <person name="Jacobs-Sera D."/>
            <person name="Hatfull G.F."/>
        </authorList>
    </citation>
    <scope>NUCLEOTIDE SEQUENCE [LARGE SCALE GENOMIC DNA]</scope>
</reference>
<organism evidence="1 2">
    <name type="scientific">Microbacterium phage Peppino</name>
    <dbReference type="NCBI Taxonomy" id="2079589"/>
    <lineage>
        <taxon>Viruses</taxon>
        <taxon>Duplodnaviria</taxon>
        <taxon>Heunggongvirae</taxon>
        <taxon>Uroviricota</taxon>
        <taxon>Caudoviricetes</taxon>
        <taxon>Ilzatvirus</taxon>
        <taxon>Ilzatvirus hamlet</taxon>
    </lineage>
</organism>